<evidence type="ECO:0000313" key="3">
    <source>
        <dbReference type="Proteomes" id="UP000438448"/>
    </source>
</evidence>
<dbReference type="NCBIfam" id="TIGR02118">
    <property type="entry name" value="EthD family reductase"/>
    <property type="match status" value="1"/>
</dbReference>
<dbReference type="Proteomes" id="UP000438448">
    <property type="component" value="Unassembled WGS sequence"/>
</dbReference>
<accession>A0A7K0D8M3</accession>
<evidence type="ECO:0000259" key="1">
    <source>
        <dbReference type="Pfam" id="PF07110"/>
    </source>
</evidence>
<dbReference type="InterPro" id="IPR011008">
    <property type="entry name" value="Dimeric_a/b-barrel"/>
</dbReference>
<dbReference type="Gene3D" id="3.30.70.100">
    <property type="match status" value="1"/>
</dbReference>
<reference evidence="2 3" key="1">
    <citation type="submission" date="2019-10" db="EMBL/GenBank/DDBJ databases">
        <title>Nocardia macrotermitis sp. nov. and Nocardia aurantia sp. nov., isolated from the gut of fungus growing-termite Macrotermes natalensis.</title>
        <authorList>
            <person name="Benndorf R."/>
            <person name="Schwitalla J."/>
            <person name="Martin K."/>
            <person name="De Beer W."/>
            <person name="Kaster A.-K."/>
            <person name="Vollmers J."/>
            <person name="Poulsen M."/>
            <person name="Beemelmanns C."/>
        </authorList>
    </citation>
    <scope>NUCLEOTIDE SEQUENCE [LARGE SCALE GENOMIC DNA]</scope>
    <source>
        <strain evidence="2 3">RB20</strain>
    </source>
</reference>
<dbReference type="Pfam" id="PF07110">
    <property type="entry name" value="EthD"/>
    <property type="match status" value="1"/>
</dbReference>
<comment type="caution">
    <text evidence="2">The sequence shown here is derived from an EMBL/GenBank/DDBJ whole genome shotgun (WGS) entry which is preliminary data.</text>
</comment>
<evidence type="ECO:0000313" key="2">
    <source>
        <dbReference type="EMBL" id="MQY22133.1"/>
    </source>
</evidence>
<proteinExistence type="predicted"/>
<dbReference type="InterPro" id="IPR009799">
    <property type="entry name" value="EthD_dom"/>
</dbReference>
<feature type="domain" description="EthD" evidence="1">
    <location>
        <begin position="20"/>
        <end position="92"/>
    </location>
</feature>
<dbReference type="RefSeq" id="WP_194290005.1">
    <property type="nucleotide sequence ID" value="NZ_WEGK01000012.1"/>
</dbReference>
<dbReference type="GO" id="GO:0016491">
    <property type="term" value="F:oxidoreductase activity"/>
    <property type="evidence" value="ECO:0007669"/>
    <property type="project" value="InterPro"/>
</dbReference>
<gene>
    <name evidence="2" type="ORF">NRB20_52460</name>
</gene>
<dbReference type="EMBL" id="WEGK01000012">
    <property type="protein sequence ID" value="MQY22133.1"/>
    <property type="molecule type" value="Genomic_DNA"/>
</dbReference>
<dbReference type="SUPFAM" id="SSF54909">
    <property type="entry name" value="Dimeric alpha+beta barrel"/>
    <property type="match status" value="1"/>
</dbReference>
<protein>
    <recommendedName>
        <fullName evidence="1">EthD domain-containing protein</fullName>
    </recommendedName>
</protein>
<organism evidence="2 3">
    <name type="scientific">Nocardia macrotermitis</name>
    <dbReference type="NCBI Taxonomy" id="2585198"/>
    <lineage>
        <taxon>Bacteria</taxon>
        <taxon>Bacillati</taxon>
        <taxon>Actinomycetota</taxon>
        <taxon>Actinomycetes</taxon>
        <taxon>Mycobacteriales</taxon>
        <taxon>Nocardiaceae</taxon>
        <taxon>Nocardia</taxon>
    </lineage>
</organism>
<dbReference type="AlphaFoldDB" id="A0A7K0D8M3"/>
<name>A0A7K0D8M3_9NOCA</name>
<keyword evidence="3" id="KW-1185">Reference proteome</keyword>
<sequence>MPVNVDPNARLVVLWGDPSDPDAFEHHYREVHIALGRQLPGLRRYSLSRHMRGVRGEQYYLIATLEWDDLTALHAAFESEIGRAVAADVSHLTRFAAVRSMIFELDDLMR</sequence>